<protein>
    <submittedName>
        <fullName evidence="1">Uncharacterized protein</fullName>
    </submittedName>
</protein>
<keyword evidence="2" id="KW-1185">Reference proteome</keyword>
<dbReference type="Proteomes" id="UP000054976">
    <property type="component" value="Unassembled WGS sequence"/>
</dbReference>
<organism evidence="1 2">
    <name type="scientific">Thermodesulfovibrio aggregans</name>
    <dbReference type="NCBI Taxonomy" id="86166"/>
    <lineage>
        <taxon>Bacteria</taxon>
        <taxon>Pseudomonadati</taxon>
        <taxon>Nitrospirota</taxon>
        <taxon>Thermodesulfovibrionia</taxon>
        <taxon>Thermodesulfovibrionales</taxon>
        <taxon>Thermodesulfovibrionaceae</taxon>
        <taxon>Thermodesulfovibrio</taxon>
    </lineage>
</organism>
<accession>A0A0U9HQC2</accession>
<comment type="caution">
    <text evidence="1">The sequence shown here is derived from an EMBL/GenBank/DDBJ whole genome shotgun (WGS) entry which is preliminary data.</text>
</comment>
<name>A0A0U9HQC2_9BACT</name>
<dbReference type="RefSeq" id="WP_153000496.1">
    <property type="nucleotide sequence ID" value="NZ_BCNO01000002.1"/>
</dbReference>
<dbReference type="STRING" id="86166.TAGGR_2144"/>
<proteinExistence type="predicted"/>
<evidence type="ECO:0000313" key="2">
    <source>
        <dbReference type="Proteomes" id="UP000054976"/>
    </source>
</evidence>
<dbReference type="OrthoDB" id="9807144at2"/>
<evidence type="ECO:0000313" key="1">
    <source>
        <dbReference type="EMBL" id="GAQ95255.1"/>
    </source>
</evidence>
<reference evidence="2" key="1">
    <citation type="submission" date="2016-01" db="EMBL/GenBank/DDBJ databases">
        <title>Draft genome sequence of Thermodesulfovibrio aggregans strain TGE-P1.</title>
        <authorList>
            <person name="Sekiguchi Y."/>
            <person name="Ohashi A."/>
            <person name="Matsuura N."/>
            <person name="Tourlousse M.D."/>
        </authorList>
    </citation>
    <scope>NUCLEOTIDE SEQUENCE [LARGE SCALE GENOMIC DNA]</scope>
    <source>
        <strain evidence="2">TGE-P1</strain>
    </source>
</reference>
<gene>
    <name evidence="1" type="ORF">TAGGR_2144</name>
</gene>
<sequence>MSQQKPLLDQSKIRVILNKAQFALKEDRYDEALQALSEIEIEDMRKLHYEELHAIGKLIIYLKELAEEKKLGIVEKLRMIQASKEYLE</sequence>
<dbReference type="EMBL" id="BCNO01000002">
    <property type="protein sequence ID" value="GAQ95255.1"/>
    <property type="molecule type" value="Genomic_DNA"/>
</dbReference>
<dbReference type="AlphaFoldDB" id="A0A0U9HQC2"/>